<dbReference type="RefSeq" id="WP_015928296.1">
    <property type="nucleotide sequence ID" value="NC_011894.1"/>
</dbReference>
<feature type="transmembrane region" description="Helical" evidence="1">
    <location>
        <begin position="6"/>
        <end position="26"/>
    </location>
</feature>
<reference evidence="2 3" key="1">
    <citation type="submission" date="2009-01" db="EMBL/GenBank/DDBJ databases">
        <title>Complete sequence of chromosome of Methylobacterium nodulans ORS 2060.</title>
        <authorList>
            <consortium name="US DOE Joint Genome Institute"/>
            <person name="Lucas S."/>
            <person name="Copeland A."/>
            <person name="Lapidus A."/>
            <person name="Glavina del Rio T."/>
            <person name="Dalin E."/>
            <person name="Tice H."/>
            <person name="Bruce D."/>
            <person name="Goodwin L."/>
            <person name="Pitluck S."/>
            <person name="Sims D."/>
            <person name="Brettin T."/>
            <person name="Detter J.C."/>
            <person name="Han C."/>
            <person name="Larimer F."/>
            <person name="Land M."/>
            <person name="Hauser L."/>
            <person name="Kyrpides N."/>
            <person name="Ivanova N."/>
            <person name="Marx C.J."/>
            <person name="Richardson P."/>
        </authorList>
    </citation>
    <scope>NUCLEOTIDE SEQUENCE [LARGE SCALE GENOMIC DNA]</scope>
    <source>
        <strain evidence="3">LMG 21967 / CNCM I-2342 / ORS 2060</strain>
    </source>
</reference>
<organism evidence="2 3">
    <name type="scientific">Methylobacterium nodulans (strain LMG 21967 / CNCM I-2342 / ORS 2060)</name>
    <dbReference type="NCBI Taxonomy" id="460265"/>
    <lineage>
        <taxon>Bacteria</taxon>
        <taxon>Pseudomonadati</taxon>
        <taxon>Pseudomonadota</taxon>
        <taxon>Alphaproteobacteria</taxon>
        <taxon>Hyphomicrobiales</taxon>
        <taxon>Methylobacteriaceae</taxon>
        <taxon>Methylobacterium</taxon>
    </lineage>
</organism>
<dbReference type="STRING" id="460265.Mnod_1611"/>
<dbReference type="AlphaFoldDB" id="B8IPV1"/>
<sequence>MSLQTIATLGLPLIAIGAALVALQFTKHRAEEIKAREEAARRAATR</sequence>
<evidence type="ECO:0000256" key="1">
    <source>
        <dbReference type="SAM" id="Phobius"/>
    </source>
</evidence>
<evidence type="ECO:0000313" key="2">
    <source>
        <dbReference type="EMBL" id="ACL56601.1"/>
    </source>
</evidence>
<gene>
    <name evidence="2" type="ordered locus">Mnod_1611</name>
</gene>
<dbReference type="Proteomes" id="UP000008207">
    <property type="component" value="Chromosome"/>
</dbReference>
<name>B8IPV1_METNO</name>
<keyword evidence="1" id="KW-0812">Transmembrane</keyword>
<dbReference type="EMBL" id="CP001349">
    <property type="protein sequence ID" value="ACL56601.1"/>
    <property type="molecule type" value="Genomic_DNA"/>
</dbReference>
<keyword evidence="1" id="KW-0472">Membrane</keyword>
<accession>B8IPV1</accession>
<protein>
    <submittedName>
        <fullName evidence="2">Uncharacterized protein</fullName>
    </submittedName>
</protein>
<dbReference type="KEGG" id="mno:Mnod_1611"/>
<evidence type="ECO:0000313" key="3">
    <source>
        <dbReference type="Proteomes" id="UP000008207"/>
    </source>
</evidence>
<dbReference type="HOGENOM" id="CLU_3185704_0_0_5"/>
<keyword evidence="1" id="KW-1133">Transmembrane helix</keyword>
<proteinExistence type="predicted"/>
<keyword evidence="3" id="KW-1185">Reference proteome</keyword>